<comment type="catalytic activity">
    <reaction evidence="4">
        <text>RX + glutathione = an S-substituted glutathione + a halide anion + H(+)</text>
        <dbReference type="Rhea" id="RHEA:16437"/>
        <dbReference type="ChEBI" id="CHEBI:15378"/>
        <dbReference type="ChEBI" id="CHEBI:16042"/>
        <dbReference type="ChEBI" id="CHEBI:17792"/>
        <dbReference type="ChEBI" id="CHEBI:57925"/>
        <dbReference type="ChEBI" id="CHEBI:90779"/>
        <dbReference type="EC" id="2.5.1.18"/>
    </reaction>
</comment>
<sequence>MAEIKPIKVWLTPSGPNPWKVILVLEELSIPYEMESFPFPDVKKESYLTINPNGRVPAINDPNTGITLWESGAIILYLVEQYDKEGKLTYESLRRKNEERQWLMFQVSGQGPYFGQAGWFTVLHAEKIPSAISRYTNEVRRILGVLDGHLAKTGTGYLVGDKLTYADLVFVPYNDRVDALTGMSKEEVFGGYENVVKWHEKMLARESWKKSMEVRARLMDEQGLQWNGMPKGVNNMEEYMALLKKG</sequence>
<feature type="domain" description="GST C-terminal" evidence="6">
    <location>
        <begin position="92"/>
        <end position="222"/>
    </location>
</feature>
<dbReference type="Gene3D" id="1.20.1050.130">
    <property type="match status" value="1"/>
</dbReference>
<keyword evidence="8" id="KW-1185">Reference proteome</keyword>
<dbReference type="InterPro" id="IPR004046">
    <property type="entry name" value="GST_C"/>
</dbReference>
<name>A0A7C8MNX5_9PLEO</name>
<evidence type="ECO:0000256" key="2">
    <source>
        <dbReference type="ARBA" id="ARBA00012452"/>
    </source>
</evidence>
<dbReference type="GO" id="GO:0004364">
    <property type="term" value="F:glutathione transferase activity"/>
    <property type="evidence" value="ECO:0007669"/>
    <property type="project" value="UniProtKB-EC"/>
</dbReference>
<dbReference type="SUPFAM" id="SSF52833">
    <property type="entry name" value="Thioredoxin-like"/>
    <property type="match status" value="1"/>
</dbReference>
<dbReference type="OrthoDB" id="422574at2759"/>
<protein>
    <recommendedName>
        <fullName evidence="2">glutathione transferase</fullName>
        <ecNumber evidence="2">2.5.1.18</ecNumber>
    </recommendedName>
</protein>
<evidence type="ECO:0000256" key="4">
    <source>
        <dbReference type="ARBA" id="ARBA00047960"/>
    </source>
</evidence>
<organism evidence="7 8">
    <name type="scientific">Massariosphaeria phaeospora</name>
    <dbReference type="NCBI Taxonomy" id="100035"/>
    <lineage>
        <taxon>Eukaryota</taxon>
        <taxon>Fungi</taxon>
        <taxon>Dikarya</taxon>
        <taxon>Ascomycota</taxon>
        <taxon>Pezizomycotina</taxon>
        <taxon>Dothideomycetes</taxon>
        <taxon>Pleosporomycetidae</taxon>
        <taxon>Pleosporales</taxon>
        <taxon>Pleosporales incertae sedis</taxon>
        <taxon>Massariosphaeria</taxon>
    </lineage>
</organism>
<dbReference type="InterPro" id="IPR036249">
    <property type="entry name" value="Thioredoxin-like_sf"/>
</dbReference>
<dbReference type="InterPro" id="IPR004045">
    <property type="entry name" value="Glutathione_S-Trfase_N"/>
</dbReference>
<dbReference type="CDD" id="cd03048">
    <property type="entry name" value="GST_N_Ure2p_like"/>
    <property type="match status" value="1"/>
</dbReference>
<dbReference type="EC" id="2.5.1.18" evidence="2"/>
<evidence type="ECO:0000256" key="3">
    <source>
        <dbReference type="ARBA" id="ARBA00022679"/>
    </source>
</evidence>
<accession>A0A7C8MNX5</accession>
<dbReference type="PROSITE" id="PS50404">
    <property type="entry name" value="GST_NTER"/>
    <property type="match status" value="1"/>
</dbReference>
<gene>
    <name evidence="7" type="ORF">BDV95DRAFT_660137</name>
</gene>
<dbReference type="SFLD" id="SFLDG01151">
    <property type="entry name" value="Main.2:_Nu-like"/>
    <property type="match status" value="1"/>
</dbReference>
<dbReference type="PANTHER" id="PTHR44051:SF20">
    <property type="entry name" value="GLUTATHIONE TRANSFERASE 1 (EUROFUNG)"/>
    <property type="match status" value="1"/>
</dbReference>
<dbReference type="Pfam" id="PF00043">
    <property type="entry name" value="GST_C"/>
    <property type="match status" value="1"/>
</dbReference>
<comment type="similarity">
    <text evidence="1">Belongs to the GST superfamily.</text>
</comment>
<dbReference type="SFLD" id="SFLDS00019">
    <property type="entry name" value="Glutathione_Transferase_(cytos"/>
    <property type="match status" value="1"/>
</dbReference>
<evidence type="ECO:0000313" key="8">
    <source>
        <dbReference type="Proteomes" id="UP000481861"/>
    </source>
</evidence>
<reference evidence="7 8" key="1">
    <citation type="submission" date="2020-01" db="EMBL/GenBank/DDBJ databases">
        <authorList>
            <consortium name="DOE Joint Genome Institute"/>
            <person name="Haridas S."/>
            <person name="Albert R."/>
            <person name="Binder M."/>
            <person name="Bloem J."/>
            <person name="Labutti K."/>
            <person name="Salamov A."/>
            <person name="Andreopoulos B."/>
            <person name="Baker S.E."/>
            <person name="Barry K."/>
            <person name="Bills G."/>
            <person name="Bluhm B.H."/>
            <person name="Cannon C."/>
            <person name="Castanera R."/>
            <person name="Culley D.E."/>
            <person name="Daum C."/>
            <person name="Ezra D."/>
            <person name="Gonzalez J.B."/>
            <person name="Henrissat B."/>
            <person name="Kuo A."/>
            <person name="Liang C."/>
            <person name="Lipzen A."/>
            <person name="Lutzoni F."/>
            <person name="Magnuson J."/>
            <person name="Mondo S."/>
            <person name="Nolan M."/>
            <person name="Ohm R."/>
            <person name="Pangilinan J."/>
            <person name="Park H.-J.H."/>
            <person name="Ramirez L."/>
            <person name="Alfaro M."/>
            <person name="Sun H."/>
            <person name="Tritt A."/>
            <person name="Yoshinaga Y."/>
            <person name="Zwiers L.-H.L."/>
            <person name="Turgeon B.G."/>
            <person name="Goodwin S.B."/>
            <person name="Spatafora J.W."/>
            <person name="Crous P.W."/>
            <person name="Grigoriev I.V."/>
        </authorList>
    </citation>
    <scope>NUCLEOTIDE SEQUENCE [LARGE SCALE GENOMIC DNA]</scope>
    <source>
        <strain evidence="7 8">CBS 611.86</strain>
    </source>
</reference>
<dbReference type="PANTHER" id="PTHR44051">
    <property type="entry name" value="GLUTATHIONE S-TRANSFERASE-RELATED"/>
    <property type="match status" value="1"/>
</dbReference>
<evidence type="ECO:0000256" key="1">
    <source>
        <dbReference type="ARBA" id="ARBA00007409"/>
    </source>
</evidence>
<keyword evidence="3 7" id="KW-0808">Transferase</keyword>
<dbReference type="InterPro" id="IPR010987">
    <property type="entry name" value="Glutathione-S-Trfase_C-like"/>
</dbReference>
<dbReference type="InterPro" id="IPR040079">
    <property type="entry name" value="Glutathione_S-Trfase"/>
</dbReference>
<evidence type="ECO:0000313" key="7">
    <source>
        <dbReference type="EMBL" id="KAF2873784.1"/>
    </source>
</evidence>
<dbReference type="AlphaFoldDB" id="A0A7C8MNX5"/>
<dbReference type="PROSITE" id="PS50405">
    <property type="entry name" value="GST_CTER"/>
    <property type="match status" value="1"/>
</dbReference>
<dbReference type="Pfam" id="PF13409">
    <property type="entry name" value="GST_N_2"/>
    <property type="match status" value="1"/>
</dbReference>
<dbReference type="SFLD" id="SFLDG00358">
    <property type="entry name" value="Main_(cytGST)"/>
    <property type="match status" value="1"/>
</dbReference>
<dbReference type="InterPro" id="IPR036282">
    <property type="entry name" value="Glutathione-S-Trfase_C_sf"/>
</dbReference>
<dbReference type="Proteomes" id="UP000481861">
    <property type="component" value="Unassembled WGS sequence"/>
</dbReference>
<evidence type="ECO:0000259" key="5">
    <source>
        <dbReference type="PROSITE" id="PS50404"/>
    </source>
</evidence>
<dbReference type="EMBL" id="JAADJZ010000007">
    <property type="protein sequence ID" value="KAF2873784.1"/>
    <property type="molecule type" value="Genomic_DNA"/>
</dbReference>
<comment type="caution">
    <text evidence="7">The sequence shown here is derived from an EMBL/GenBank/DDBJ whole genome shotgun (WGS) entry which is preliminary data.</text>
</comment>
<proteinExistence type="inferred from homology"/>
<evidence type="ECO:0000259" key="6">
    <source>
        <dbReference type="PROSITE" id="PS50405"/>
    </source>
</evidence>
<dbReference type="SUPFAM" id="SSF47616">
    <property type="entry name" value="GST C-terminal domain-like"/>
    <property type="match status" value="1"/>
</dbReference>
<feature type="domain" description="GST N-terminal" evidence="5">
    <location>
        <begin position="5"/>
        <end position="86"/>
    </location>
</feature>